<evidence type="ECO:0000256" key="1">
    <source>
        <dbReference type="ARBA" id="ARBA00022679"/>
    </source>
</evidence>
<dbReference type="RefSeq" id="WP_309664535.1">
    <property type="nucleotide sequence ID" value="NZ_JAVIZA010000001.1"/>
</dbReference>
<dbReference type="CDD" id="cd07989">
    <property type="entry name" value="LPLAT_AGPAT-like"/>
    <property type="match status" value="1"/>
</dbReference>
<protein>
    <submittedName>
        <fullName evidence="5">1-acyl-sn-glycerol-3-phosphate acyltransferase</fullName>
    </submittedName>
</protein>
<dbReference type="Proteomes" id="UP001260188">
    <property type="component" value="Unassembled WGS sequence"/>
</dbReference>
<keyword evidence="1" id="KW-0808">Transferase</keyword>
<feature type="compositionally biased region" description="Basic and acidic residues" evidence="3">
    <location>
        <begin position="245"/>
        <end position="254"/>
    </location>
</feature>
<dbReference type="EMBL" id="JAVIZA010000001">
    <property type="protein sequence ID" value="MDR6166250.1"/>
    <property type="molecule type" value="Genomic_DNA"/>
</dbReference>
<evidence type="ECO:0000259" key="4">
    <source>
        <dbReference type="SMART" id="SM00563"/>
    </source>
</evidence>
<dbReference type="InterPro" id="IPR002123">
    <property type="entry name" value="Plipid/glycerol_acylTrfase"/>
</dbReference>
<dbReference type="SMART" id="SM00563">
    <property type="entry name" value="PlsC"/>
    <property type="match status" value="1"/>
</dbReference>
<comment type="caution">
    <text evidence="5">The sequence shown here is derived from an EMBL/GenBank/DDBJ whole genome shotgun (WGS) entry which is preliminary data.</text>
</comment>
<proteinExistence type="predicted"/>
<keyword evidence="6" id="KW-1185">Reference proteome</keyword>
<evidence type="ECO:0000256" key="2">
    <source>
        <dbReference type="ARBA" id="ARBA00023315"/>
    </source>
</evidence>
<sequence>MSENRRRASAEKTKPTPFWLAAAVVVPAVGLLARIEIEGGEHLPEEGPYVLAPNHYSEFDPIVIAVATWRLGRAPRFMAKESLFRVPVVGAVLKGLGMIPVSRTTSASAAGQAIAQAAELVADGRGVIVYPEGSLTREPDLWPMRGKSGAVRVATAGDIPIIPVATWGVQSILPRYGKFSAWPLRKRIRVRFGPRVDLALEPDVTPSPAQLVAATDTVMARIAGLLGQLRGEEPPAERWNPGQHGQKETGRLEP</sequence>
<reference evidence="5 6" key="1">
    <citation type="submission" date="2023-08" db="EMBL/GenBank/DDBJ databases">
        <title>Functional and genomic diversity of the sorghum phyllosphere microbiome.</title>
        <authorList>
            <person name="Shade A."/>
        </authorList>
    </citation>
    <scope>NUCLEOTIDE SEQUENCE [LARGE SCALE GENOMIC DNA]</scope>
    <source>
        <strain evidence="5 6">SORGH_AS_0919</strain>
    </source>
</reference>
<dbReference type="PANTHER" id="PTHR10434:SF11">
    <property type="entry name" value="1-ACYL-SN-GLYCEROL-3-PHOSPHATE ACYLTRANSFERASE"/>
    <property type="match status" value="1"/>
</dbReference>
<keyword evidence="2 5" id="KW-0012">Acyltransferase</keyword>
<feature type="domain" description="Phospholipid/glycerol acyltransferase" evidence="4">
    <location>
        <begin position="49"/>
        <end position="169"/>
    </location>
</feature>
<dbReference type="GO" id="GO:0016746">
    <property type="term" value="F:acyltransferase activity"/>
    <property type="evidence" value="ECO:0007669"/>
    <property type="project" value="UniProtKB-KW"/>
</dbReference>
<evidence type="ECO:0000313" key="5">
    <source>
        <dbReference type="EMBL" id="MDR6166250.1"/>
    </source>
</evidence>
<dbReference type="PANTHER" id="PTHR10434">
    <property type="entry name" value="1-ACYL-SN-GLYCEROL-3-PHOSPHATE ACYLTRANSFERASE"/>
    <property type="match status" value="1"/>
</dbReference>
<feature type="region of interest" description="Disordered" evidence="3">
    <location>
        <begin position="231"/>
        <end position="254"/>
    </location>
</feature>
<name>A0ABU1HX93_9MICO</name>
<organism evidence="5 6">
    <name type="scientific">Microbacterium paludicola</name>
    <dbReference type="NCBI Taxonomy" id="300019"/>
    <lineage>
        <taxon>Bacteria</taxon>
        <taxon>Bacillati</taxon>
        <taxon>Actinomycetota</taxon>
        <taxon>Actinomycetes</taxon>
        <taxon>Micrococcales</taxon>
        <taxon>Microbacteriaceae</taxon>
        <taxon>Microbacterium</taxon>
    </lineage>
</organism>
<dbReference type="SUPFAM" id="SSF69593">
    <property type="entry name" value="Glycerol-3-phosphate (1)-acyltransferase"/>
    <property type="match status" value="1"/>
</dbReference>
<evidence type="ECO:0000256" key="3">
    <source>
        <dbReference type="SAM" id="MobiDB-lite"/>
    </source>
</evidence>
<gene>
    <name evidence="5" type="ORF">QE367_000454</name>
</gene>
<evidence type="ECO:0000313" key="6">
    <source>
        <dbReference type="Proteomes" id="UP001260188"/>
    </source>
</evidence>
<dbReference type="Pfam" id="PF01553">
    <property type="entry name" value="Acyltransferase"/>
    <property type="match status" value="1"/>
</dbReference>
<accession>A0ABU1HX93</accession>